<protein>
    <submittedName>
        <fullName evidence="2">Uncharacterized protein</fullName>
    </submittedName>
</protein>
<reference evidence="2" key="1">
    <citation type="submission" date="2018-02" db="EMBL/GenBank/DDBJ databases">
        <title>Rhizophora mucronata_Transcriptome.</title>
        <authorList>
            <person name="Meera S.P."/>
            <person name="Sreeshan A."/>
            <person name="Augustine A."/>
        </authorList>
    </citation>
    <scope>NUCLEOTIDE SEQUENCE</scope>
    <source>
        <tissue evidence="2">Leaf</tissue>
    </source>
</reference>
<dbReference type="AlphaFoldDB" id="A0A2P2QVQ2"/>
<keyword evidence="1" id="KW-0812">Transmembrane</keyword>
<evidence type="ECO:0000256" key="1">
    <source>
        <dbReference type="SAM" id="Phobius"/>
    </source>
</evidence>
<keyword evidence="1" id="KW-0472">Membrane</keyword>
<evidence type="ECO:0000313" key="2">
    <source>
        <dbReference type="EMBL" id="MBX70951.1"/>
    </source>
</evidence>
<name>A0A2P2QVQ2_RHIMU</name>
<organism evidence="2">
    <name type="scientific">Rhizophora mucronata</name>
    <name type="common">Asiatic mangrove</name>
    <dbReference type="NCBI Taxonomy" id="61149"/>
    <lineage>
        <taxon>Eukaryota</taxon>
        <taxon>Viridiplantae</taxon>
        <taxon>Streptophyta</taxon>
        <taxon>Embryophyta</taxon>
        <taxon>Tracheophyta</taxon>
        <taxon>Spermatophyta</taxon>
        <taxon>Magnoliopsida</taxon>
        <taxon>eudicotyledons</taxon>
        <taxon>Gunneridae</taxon>
        <taxon>Pentapetalae</taxon>
        <taxon>rosids</taxon>
        <taxon>fabids</taxon>
        <taxon>Malpighiales</taxon>
        <taxon>Rhizophoraceae</taxon>
        <taxon>Rhizophora</taxon>
    </lineage>
</organism>
<accession>A0A2P2QVQ2</accession>
<keyword evidence="1" id="KW-1133">Transmembrane helix</keyword>
<proteinExistence type="predicted"/>
<feature type="transmembrane region" description="Helical" evidence="1">
    <location>
        <begin position="20"/>
        <end position="42"/>
    </location>
</feature>
<dbReference type="EMBL" id="GGEC01090467">
    <property type="protein sequence ID" value="MBX70951.1"/>
    <property type="molecule type" value="Transcribed_RNA"/>
</dbReference>
<sequence>MTTMVISPLTYLSKETKGCLLELLLALSLWQLALVIVLVFIITKLNSFLPLSLIAGPHKRKQKN</sequence>